<gene>
    <name evidence="2" type="ORF">S01H4_16427</name>
</gene>
<dbReference type="Pfam" id="PF01726">
    <property type="entry name" value="LexA_DNA_bind"/>
    <property type="match status" value="1"/>
</dbReference>
<dbReference type="SUPFAM" id="SSF46785">
    <property type="entry name" value="Winged helix' DNA-binding domain"/>
    <property type="match status" value="1"/>
</dbReference>
<protein>
    <recommendedName>
        <fullName evidence="1">LexA repressor DNA-binding domain-containing protein</fullName>
    </recommendedName>
</protein>
<accession>X0YFT1</accession>
<evidence type="ECO:0000259" key="1">
    <source>
        <dbReference type="Pfam" id="PF01726"/>
    </source>
</evidence>
<dbReference type="GO" id="GO:0004252">
    <property type="term" value="F:serine-type endopeptidase activity"/>
    <property type="evidence" value="ECO:0007669"/>
    <property type="project" value="InterPro"/>
</dbReference>
<dbReference type="InterPro" id="IPR006199">
    <property type="entry name" value="LexA_DNA-bd_dom"/>
</dbReference>
<sequence>MKKLTKRQNQILEFIISFIKKNSIAPSIREIADYFNFTAKASFDHLIALEKKGEISRNGLSRGLIVHKIKIDSKISRDVVINFNKLSKTNSYMRNIPRAKECIICKKKKNIER</sequence>
<evidence type="ECO:0000313" key="2">
    <source>
        <dbReference type="EMBL" id="GAG54864.1"/>
    </source>
</evidence>
<dbReference type="InterPro" id="IPR036388">
    <property type="entry name" value="WH-like_DNA-bd_sf"/>
</dbReference>
<proteinExistence type="predicted"/>
<organism evidence="2">
    <name type="scientific">marine sediment metagenome</name>
    <dbReference type="NCBI Taxonomy" id="412755"/>
    <lineage>
        <taxon>unclassified sequences</taxon>
        <taxon>metagenomes</taxon>
        <taxon>ecological metagenomes</taxon>
    </lineage>
</organism>
<comment type="caution">
    <text evidence="2">The sequence shown here is derived from an EMBL/GenBank/DDBJ whole genome shotgun (WGS) entry which is preliminary data.</text>
</comment>
<dbReference type="EMBL" id="BART01007205">
    <property type="protein sequence ID" value="GAG54864.1"/>
    <property type="molecule type" value="Genomic_DNA"/>
</dbReference>
<dbReference type="GO" id="GO:0006508">
    <property type="term" value="P:proteolysis"/>
    <property type="evidence" value="ECO:0007669"/>
    <property type="project" value="InterPro"/>
</dbReference>
<name>X0YFT1_9ZZZZ</name>
<feature type="non-terminal residue" evidence="2">
    <location>
        <position position="113"/>
    </location>
</feature>
<reference evidence="2" key="1">
    <citation type="journal article" date="2014" name="Front. Microbiol.">
        <title>High frequency of phylogenetically diverse reductive dehalogenase-homologous genes in deep subseafloor sedimentary metagenomes.</title>
        <authorList>
            <person name="Kawai M."/>
            <person name="Futagami T."/>
            <person name="Toyoda A."/>
            <person name="Takaki Y."/>
            <person name="Nishi S."/>
            <person name="Hori S."/>
            <person name="Arai W."/>
            <person name="Tsubouchi T."/>
            <person name="Morono Y."/>
            <person name="Uchiyama I."/>
            <person name="Ito T."/>
            <person name="Fujiyama A."/>
            <person name="Inagaki F."/>
            <person name="Takami H."/>
        </authorList>
    </citation>
    <scope>NUCLEOTIDE SEQUENCE</scope>
    <source>
        <strain evidence="2">Expedition CK06-06</strain>
    </source>
</reference>
<feature type="domain" description="LexA repressor DNA-binding" evidence="1">
    <location>
        <begin position="1"/>
        <end position="59"/>
    </location>
</feature>
<dbReference type="AlphaFoldDB" id="X0YFT1"/>
<dbReference type="InterPro" id="IPR036390">
    <property type="entry name" value="WH_DNA-bd_sf"/>
</dbReference>
<dbReference type="Gene3D" id="1.10.10.10">
    <property type="entry name" value="Winged helix-like DNA-binding domain superfamily/Winged helix DNA-binding domain"/>
    <property type="match status" value="1"/>
</dbReference>